<dbReference type="PANTHER" id="PTHR21422">
    <property type="entry name" value="RAB3 GTPASE-ACTIVATING PROTEIN CATALYTIC SUBUNIT"/>
    <property type="match status" value="1"/>
</dbReference>
<dbReference type="InterPro" id="IPR045700">
    <property type="entry name" value="Rab3GAP1"/>
</dbReference>
<comment type="subcellular location">
    <subcellularLocation>
        <location evidence="1">Cytoplasm</location>
    </subcellularLocation>
</comment>
<evidence type="ECO:0000256" key="4">
    <source>
        <dbReference type="ARBA" id="ARBA00022468"/>
    </source>
</evidence>
<dbReference type="AlphaFoldDB" id="A0A0K0E1I2"/>
<evidence type="ECO:0000256" key="2">
    <source>
        <dbReference type="ARBA" id="ARBA00008856"/>
    </source>
</evidence>
<dbReference type="Pfam" id="PF13890">
    <property type="entry name" value="Rab3-GTPase_cat"/>
    <property type="match status" value="1"/>
</dbReference>
<evidence type="ECO:0000313" key="7">
    <source>
        <dbReference type="Proteomes" id="UP000035681"/>
    </source>
</evidence>
<keyword evidence="7" id="KW-1185">Reference proteome</keyword>
<dbReference type="STRING" id="6248.A0A0K0E1I2"/>
<evidence type="ECO:0000256" key="3">
    <source>
        <dbReference type="ARBA" id="ARBA00015817"/>
    </source>
</evidence>
<name>A0A0K0E1I2_STRER</name>
<dbReference type="GO" id="GO:0005737">
    <property type="term" value="C:cytoplasm"/>
    <property type="evidence" value="ECO:0007669"/>
    <property type="project" value="UniProtKB-SubCell"/>
</dbReference>
<protein>
    <recommendedName>
        <fullName evidence="3">Rab3 GTPase-activating protein catalytic subunit</fullName>
    </recommendedName>
</protein>
<dbReference type="WBParaSite" id="SSTP_0000335000.1">
    <property type="protein sequence ID" value="SSTP_0000335000.1"/>
    <property type="gene ID" value="SSTP_0000335000"/>
</dbReference>
<evidence type="ECO:0000313" key="8">
    <source>
        <dbReference type="WBParaSite" id="SSTP_0000335000.1"/>
    </source>
</evidence>
<feature type="domain" description="Rab3GAP catalytic subunit conserved" evidence="6">
    <location>
        <begin position="561"/>
        <end position="692"/>
    </location>
</feature>
<dbReference type="Proteomes" id="UP000035681">
    <property type="component" value="Unplaced"/>
</dbReference>
<reference evidence="8" key="1">
    <citation type="submission" date="2015-08" db="UniProtKB">
        <authorList>
            <consortium name="WormBaseParasite"/>
        </authorList>
    </citation>
    <scope>IDENTIFICATION</scope>
</reference>
<keyword evidence="5" id="KW-0963">Cytoplasm</keyword>
<evidence type="ECO:0000256" key="1">
    <source>
        <dbReference type="ARBA" id="ARBA00004496"/>
    </source>
</evidence>
<evidence type="ECO:0000259" key="6">
    <source>
        <dbReference type="Pfam" id="PF13890"/>
    </source>
</evidence>
<evidence type="ECO:0000256" key="5">
    <source>
        <dbReference type="ARBA" id="ARBA00022490"/>
    </source>
</evidence>
<sequence length="873" mass="104495">MNCDINEYEIIKEQDKNFHNIVDESINNNLTTFERNNSDDIFEIEDFTNITQFEKITFDFEIILRKWNIYNKTVMNLNKTNLNQIKWIKKSEKFLFNKKNYLIKYYYPDIDTKCDSLSNSNDSNCPNILMNKFHNNVPSFINEYGIVEWIIICPESEKDAISNKNDFILLLSCIENCDINCSLPFIIQFNDTSKRLFYGFQKGKTFKYEYKSCYLKGNLKYSELLLDIKNVLSTNFKYDTIEACDILHTCEIEYAYTKIKKKSDKFTFSNLYNKNKFLSQLFETLNYKNELKESVNVIKEFKLLFQFDGKFNNEMEDCLEDETNLFSKYKNISKWLCFTEFNDINSQFLTNILQQLFNLLNNFTLFNTSIQNILLNVNEKIIKKNFAISLFLPSDIIVNSNESIDLLLKTVTAKEVKKIQSISKEIIQTIFDFAKNPPSKSNKNKYYDDEYIFINKTLKNSKSGPSYSIVELLSLTISIILYKEKNGIIFSCILWNEFLTRLQSYFENYKYIPSISKKKHPNFNHSTLQQYIEFLQCCIHSGKKWKKVDNHQMEYGRGVKSDLTLYHHPDEYIYIPILQGKIPQTEEMFLKEMENLVETNEEERHTSLLTFLASDMSAFKTANPKCCFEDFIRWHSPNDWIYNIDNKKYELSTRMAGINNLWKKTWDKSIPLSIYKQKKYFNENKEWKKIFEKIKNITFGEMLYLILPSTLKGIIQLLFDNFKNFSPEIKKFFRRLSINFCQYTFELNKEELYQKILNDFSYIEKYVEKNYILRIYFLNSFTNENDILYIDNLLMEMAEDKIITIESDKQNLVKNLIETTFFDQNNKFFFNKQIPKSKRYIFCFYNSRIYILYSKDRTRIYSKMPISYINIKN</sequence>
<accession>A0A0K0E1I2</accession>
<dbReference type="PANTHER" id="PTHR21422:SF9">
    <property type="entry name" value="RAB3 GTPASE-ACTIVATING PROTEIN CATALYTIC SUBUNIT"/>
    <property type="match status" value="1"/>
</dbReference>
<organism evidence="8">
    <name type="scientific">Strongyloides stercoralis</name>
    <name type="common">Threadworm</name>
    <dbReference type="NCBI Taxonomy" id="6248"/>
    <lineage>
        <taxon>Eukaryota</taxon>
        <taxon>Metazoa</taxon>
        <taxon>Ecdysozoa</taxon>
        <taxon>Nematoda</taxon>
        <taxon>Chromadorea</taxon>
        <taxon>Rhabditida</taxon>
        <taxon>Tylenchina</taxon>
        <taxon>Panagrolaimomorpha</taxon>
        <taxon>Strongyloidoidea</taxon>
        <taxon>Strongyloididae</taxon>
        <taxon>Strongyloides</taxon>
    </lineage>
</organism>
<proteinExistence type="inferred from homology"/>
<dbReference type="GO" id="GO:0005096">
    <property type="term" value="F:GTPase activator activity"/>
    <property type="evidence" value="ECO:0007669"/>
    <property type="project" value="UniProtKB-KW"/>
</dbReference>
<keyword evidence="4" id="KW-0343">GTPase activation</keyword>
<dbReference type="WBParaSite" id="TCONS_00003446.p1">
    <property type="protein sequence ID" value="TCONS_00003446.p1"/>
    <property type="gene ID" value="XLOC_003185"/>
</dbReference>
<comment type="similarity">
    <text evidence="2">Belongs to the Rab3-GAP catalytic subunit family.</text>
</comment>
<dbReference type="InterPro" id="IPR026147">
    <property type="entry name" value="Rab3GAP1_conserved"/>
</dbReference>